<evidence type="ECO:0000256" key="2">
    <source>
        <dbReference type="PIRSR" id="PIRSR001238-1"/>
    </source>
</evidence>
<evidence type="ECO:0000259" key="5">
    <source>
        <dbReference type="Pfam" id="PF01979"/>
    </source>
</evidence>
<dbReference type="GO" id="GO:0008237">
    <property type="term" value="F:metallopeptidase activity"/>
    <property type="evidence" value="ECO:0007669"/>
    <property type="project" value="UniProtKB-KW"/>
</dbReference>
<feature type="binding site" evidence="4">
    <location>
        <position position="64"/>
    </location>
    <ligand>
        <name>Zn(2+)</name>
        <dbReference type="ChEBI" id="CHEBI:29105"/>
        <label>1</label>
        <note>catalytic</note>
    </ligand>
</feature>
<feature type="binding site" evidence="4">
    <location>
        <position position="62"/>
    </location>
    <ligand>
        <name>Zn(2+)</name>
        <dbReference type="ChEBI" id="CHEBI:29105"/>
        <label>1</label>
        <note>catalytic</note>
    </ligand>
</feature>
<dbReference type="InterPro" id="IPR006680">
    <property type="entry name" value="Amidohydro-rel"/>
</dbReference>
<protein>
    <recommendedName>
        <fullName evidence="1">Isoaspartyl dipeptidase</fullName>
        <ecNumber evidence="1">3.4.19.-</ecNumber>
    </recommendedName>
</protein>
<comment type="caution">
    <text evidence="6">The sequence shown here is derived from an EMBL/GenBank/DDBJ whole genome shotgun (WGS) entry which is preliminary data.</text>
</comment>
<dbReference type="PANTHER" id="PTHR11647">
    <property type="entry name" value="HYDRANTOINASE/DIHYDROPYRIMIDINASE FAMILY MEMBER"/>
    <property type="match status" value="1"/>
</dbReference>
<accession>A0A017RWD6</accession>
<comment type="PTM">
    <text evidence="1">Carboxylation allows a single lysine to coordinate two zinc ions.</text>
</comment>
<sequence length="390" mass="42925">MIKIIKNAKVYDPEYLGLRDVVIVGDKISNIGENFYLKNEAVEVEIIDGKGKILVPGFIDSHVHILGGGGEGGFKTRTPEITLTDITRGGVTTVIGCLGTDGITRNMVSLLAKARGLEEEGITTYIYSGSYRIPITTITGDVAKDIIVVDKVIGVGEIAISDHRSSQPTVDEIRRLAADTRSAGILSGKAGVINLHLGDGRRMINILKDIVENTEIPYSQFIPTHMNRNPYLFKEAVEYAKSGGFIDFTTSSDPVFWEEGEVKTSKALKICLEEGVPENRMTISSDGQGSLPMFNEKKEFIGLRVGKVTSIFEEIRDAVLDEKLPLEKVLKVVTSNPADILKLRNKGRIKVGFDADFVLIDEEKFEINTVIAKGRVMIRDKKVEVYGTFE</sequence>
<name>A0A017RWD6_9CLOT</name>
<comment type="similarity">
    <text evidence="1">Belongs to the peptidase M38 family.</text>
</comment>
<feature type="binding site" evidence="3">
    <location>
        <position position="290"/>
    </location>
    <ligand>
        <name>substrate</name>
    </ligand>
</feature>
<dbReference type="PIRSF" id="PIRSF001238">
    <property type="entry name" value="IadA"/>
    <property type="match status" value="1"/>
</dbReference>
<dbReference type="GO" id="GO:0046872">
    <property type="term" value="F:metal ion binding"/>
    <property type="evidence" value="ECO:0007669"/>
    <property type="project" value="UniProtKB-KW"/>
</dbReference>
<dbReference type="Gene3D" id="2.30.40.10">
    <property type="entry name" value="Urease, subunit C, domain 1"/>
    <property type="match status" value="1"/>
</dbReference>
<comment type="function">
    <text evidence="1">Catalyzes the hydrolytic cleavage of a subset of L-isoaspartyl (L-beta-aspartyl) dipeptides. Used to degrade proteins damaged by L-isoaspartyl residues formation.</text>
</comment>
<keyword evidence="1" id="KW-0645">Protease</keyword>
<feature type="binding site" evidence="3">
    <location>
        <begin position="69"/>
        <end position="71"/>
    </location>
    <ligand>
        <name>substrate</name>
    </ligand>
</feature>
<feature type="binding site" evidence="4">
    <location>
        <position position="196"/>
    </location>
    <ligand>
        <name>Zn(2+)</name>
        <dbReference type="ChEBI" id="CHEBI:29105"/>
        <label>2</label>
        <note>catalytic</note>
    </ligand>
</feature>
<dbReference type="InterPro" id="IPR011059">
    <property type="entry name" value="Metal-dep_hydrolase_composite"/>
</dbReference>
<organism evidence="6 7">
    <name type="scientific">Fervidicella metallireducens AeB</name>
    <dbReference type="NCBI Taxonomy" id="1403537"/>
    <lineage>
        <taxon>Bacteria</taxon>
        <taxon>Bacillati</taxon>
        <taxon>Bacillota</taxon>
        <taxon>Clostridia</taxon>
        <taxon>Eubacteriales</taxon>
        <taxon>Clostridiaceae</taxon>
        <taxon>Fervidicella</taxon>
    </lineage>
</organism>
<dbReference type="GO" id="GO:0016810">
    <property type="term" value="F:hydrolase activity, acting on carbon-nitrogen (but not peptide) bonds"/>
    <property type="evidence" value="ECO:0007669"/>
    <property type="project" value="InterPro"/>
</dbReference>
<dbReference type="GO" id="GO:0008798">
    <property type="term" value="F:beta-aspartyl-peptidase activity"/>
    <property type="evidence" value="ECO:0007669"/>
    <property type="project" value="InterPro"/>
</dbReference>
<dbReference type="AlphaFoldDB" id="A0A017RWD6"/>
<evidence type="ECO:0000256" key="3">
    <source>
        <dbReference type="PIRSR" id="PIRSR001238-2"/>
    </source>
</evidence>
<feature type="binding site" evidence="4">
    <location>
        <position position="286"/>
    </location>
    <ligand>
        <name>Zn(2+)</name>
        <dbReference type="ChEBI" id="CHEBI:29105"/>
        <label>1</label>
        <note>catalytic</note>
    </ligand>
</feature>
<keyword evidence="1 4" id="KW-0862">Zinc</keyword>
<dbReference type="PANTHER" id="PTHR11647:SF1">
    <property type="entry name" value="COLLAPSIN RESPONSE MEDIATOR PROTEIN"/>
    <property type="match status" value="1"/>
</dbReference>
<evidence type="ECO:0000256" key="1">
    <source>
        <dbReference type="PIRNR" id="PIRNR001238"/>
    </source>
</evidence>
<dbReference type="OrthoDB" id="9775607at2"/>
<keyword evidence="1" id="KW-0482">Metalloprotease</keyword>
<feature type="binding site" evidence="4">
    <location>
        <position position="225"/>
    </location>
    <ligand>
        <name>Zn(2+)</name>
        <dbReference type="ChEBI" id="CHEBI:29105"/>
        <label>2</label>
        <note>catalytic</note>
    </ligand>
</feature>
<dbReference type="EC" id="3.4.19.-" evidence="1"/>
<comment type="subcellular location">
    <subcellularLocation>
        <location evidence="1">Cytoplasm</location>
    </subcellularLocation>
</comment>
<reference evidence="6 7" key="1">
    <citation type="journal article" date="2014" name="Genome Announc.">
        <title>Draft Genome Sequence of Fervidicella metallireducens Strain AeBT, an Iron-Reducing Thermoanaerobe from the Great Artesian Basin.</title>
        <authorList>
            <person name="Patel B.K."/>
        </authorList>
    </citation>
    <scope>NUCLEOTIDE SEQUENCE [LARGE SCALE GENOMIC DNA]</scope>
    <source>
        <strain evidence="6 7">AeB</strain>
    </source>
</reference>
<dbReference type="InterPro" id="IPR032466">
    <property type="entry name" value="Metal_Hydrolase"/>
</dbReference>
<evidence type="ECO:0000313" key="7">
    <source>
        <dbReference type="Proteomes" id="UP000019681"/>
    </source>
</evidence>
<feature type="active site" description="Proton acceptor" evidence="2">
    <location>
        <position position="286"/>
    </location>
</feature>
<dbReference type="RefSeq" id="WP_035379240.1">
    <property type="nucleotide sequence ID" value="NZ_AZQP01000015.1"/>
</dbReference>
<feature type="binding site" evidence="3">
    <location>
        <position position="100"/>
    </location>
    <ligand>
        <name>substrate</name>
    </ligand>
</feature>
<gene>
    <name evidence="6" type="ORF">Q428_06605</name>
</gene>
<dbReference type="NCBIfam" id="TIGR01975">
    <property type="entry name" value="isoAsp_dipep"/>
    <property type="match status" value="1"/>
</dbReference>
<dbReference type="SUPFAM" id="SSF51338">
    <property type="entry name" value="Composite domain of metallo-dependent hydrolases"/>
    <property type="match status" value="1"/>
</dbReference>
<feature type="binding site" evidence="3">
    <location>
        <position position="228"/>
    </location>
    <ligand>
        <name>substrate</name>
    </ligand>
</feature>
<dbReference type="InterPro" id="IPR010229">
    <property type="entry name" value="Pept_M38_dipep"/>
</dbReference>
<dbReference type="Pfam" id="PF01979">
    <property type="entry name" value="Amidohydro_1"/>
    <property type="match status" value="1"/>
</dbReference>
<dbReference type="InterPro" id="IPR050378">
    <property type="entry name" value="Metallo-dep_Hydrolases_sf"/>
</dbReference>
<evidence type="ECO:0000256" key="4">
    <source>
        <dbReference type="PIRSR" id="PIRSR001238-3"/>
    </source>
</evidence>
<feature type="binding site" evidence="3">
    <location>
        <position position="131"/>
    </location>
    <ligand>
        <name>substrate</name>
    </ligand>
</feature>
<dbReference type="Gene3D" id="3.20.20.140">
    <property type="entry name" value="Metal-dependent hydrolases"/>
    <property type="match status" value="1"/>
</dbReference>
<dbReference type="EMBL" id="AZQP01000015">
    <property type="protein sequence ID" value="EYE88714.1"/>
    <property type="molecule type" value="Genomic_DNA"/>
</dbReference>
<feature type="binding site" evidence="3">
    <location>
        <position position="164"/>
    </location>
    <ligand>
        <name>substrate</name>
    </ligand>
</feature>
<dbReference type="Proteomes" id="UP000019681">
    <property type="component" value="Unassembled WGS sequence"/>
</dbReference>
<proteinExistence type="inferred from homology"/>
<keyword evidence="1" id="KW-0378">Hydrolase</keyword>
<dbReference type="SUPFAM" id="SSF51556">
    <property type="entry name" value="Metallo-dependent hydrolases"/>
    <property type="match status" value="1"/>
</dbReference>
<dbReference type="GO" id="GO:0006508">
    <property type="term" value="P:proteolysis"/>
    <property type="evidence" value="ECO:0007669"/>
    <property type="project" value="UniProtKB-KW"/>
</dbReference>
<comment type="cofactor">
    <cofactor evidence="1 4">
        <name>Zn(2+)</name>
        <dbReference type="ChEBI" id="CHEBI:29105"/>
    </cofactor>
    <text evidence="1 4">Binds 2 Zn(2+) ions per subunit.</text>
</comment>
<dbReference type="GO" id="GO:0005737">
    <property type="term" value="C:cytoplasm"/>
    <property type="evidence" value="ECO:0007669"/>
    <property type="project" value="UniProtKB-SubCell"/>
</dbReference>
<dbReference type="STRING" id="1403537.Q428_06605"/>
<feature type="domain" description="Amidohydrolase-related" evidence="5">
    <location>
        <begin position="53"/>
        <end position="376"/>
    </location>
</feature>
<keyword evidence="1 4" id="KW-0479">Metal-binding</keyword>
<keyword evidence="7" id="KW-1185">Reference proteome</keyword>
<evidence type="ECO:0000313" key="6">
    <source>
        <dbReference type="EMBL" id="EYE88714.1"/>
    </source>
</evidence>